<feature type="compositionally biased region" description="Low complexity" evidence="1">
    <location>
        <begin position="80"/>
        <end position="90"/>
    </location>
</feature>
<evidence type="ECO:0000313" key="2">
    <source>
        <dbReference type="EMBL" id="NJC21530.1"/>
    </source>
</evidence>
<proteinExistence type="predicted"/>
<name>A0A846RIM0_9MICC</name>
<feature type="region of interest" description="Disordered" evidence="1">
    <location>
        <begin position="74"/>
        <end position="98"/>
    </location>
</feature>
<accession>A0A846RIM0</accession>
<sequence length="98" mass="9379">MAANDDDGTNLPIQVELVPDSVDPALRIPGAVAAAAIAPSAALAFFAPDDGASPYADPSALRAGGSGETYAEVAEAGPEADYAGSFDAGAADGGAGGE</sequence>
<dbReference type="EMBL" id="JAATJL010000001">
    <property type="protein sequence ID" value="NJC21530.1"/>
    <property type="molecule type" value="Genomic_DNA"/>
</dbReference>
<dbReference type="Proteomes" id="UP000547458">
    <property type="component" value="Unassembled WGS sequence"/>
</dbReference>
<evidence type="ECO:0000313" key="3">
    <source>
        <dbReference type="Proteomes" id="UP000547458"/>
    </source>
</evidence>
<dbReference type="AlphaFoldDB" id="A0A846RIM0"/>
<dbReference type="RefSeq" id="WP_167991353.1">
    <property type="nucleotide sequence ID" value="NZ_JAATJL010000001.1"/>
</dbReference>
<evidence type="ECO:0000256" key="1">
    <source>
        <dbReference type="SAM" id="MobiDB-lite"/>
    </source>
</evidence>
<reference evidence="2 3" key="1">
    <citation type="submission" date="2020-03" db="EMBL/GenBank/DDBJ databases">
        <title>Sequencing the genomes of 1000 actinobacteria strains.</title>
        <authorList>
            <person name="Klenk H.-P."/>
        </authorList>
    </citation>
    <scope>NUCLEOTIDE SEQUENCE [LARGE SCALE GENOMIC DNA]</scope>
    <source>
        <strain evidence="2 3">DSM 16403</strain>
    </source>
</reference>
<protein>
    <submittedName>
        <fullName evidence="2">Uncharacterized protein</fullName>
    </submittedName>
</protein>
<keyword evidence="3" id="KW-1185">Reference proteome</keyword>
<comment type="caution">
    <text evidence="2">The sequence shown here is derived from an EMBL/GenBank/DDBJ whole genome shotgun (WGS) entry which is preliminary data.</text>
</comment>
<organism evidence="2 3">
    <name type="scientific">Arthrobacter pigmenti</name>
    <dbReference type="NCBI Taxonomy" id="271432"/>
    <lineage>
        <taxon>Bacteria</taxon>
        <taxon>Bacillati</taxon>
        <taxon>Actinomycetota</taxon>
        <taxon>Actinomycetes</taxon>
        <taxon>Micrococcales</taxon>
        <taxon>Micrococcaceae</taxon>
        <taxon>Arthrobacter</taxon>
    </lineage>
</organism>
<gene>
    <name evidence="2" type="ORF">BJ994_000606</name>
</gene>